<name>A0A0F7SLH1_PHARH</name>
<feature type="region of interest" description="Disordered" evidence="1">
    <location>
        <begin position="1"/>
        <end position="41"/>
    </location>
</feature>
<accession>A0A0F7SLH1</accession>
<proteinExistence type="predicted"/>
<dbReference type="EMBL" id="LN483124">
    <property type="protein sequence ID" value="CED82291.1"/>
    <property type="molecule type" value="Genomic_DNA"/>
</dbReference>
<dbReference type="AlphaFoldDB" id="A0A0F7SLH1"/>
<evidence type="ECO:0000313" key="2">
    <source>
        <dbReference type="EMBL" id="CED82291.1"/>
    </source>
</evidence>
<protein>
    <submittedName>
        <fullName evidence="2">Uncharacterized protein</fullName>
    </submittedName>
</protein>
<sequence>MPVPEPHRLNHQRKKAALQTRPAANAGERRPVDYTGDVGSEGHTPTLSPVYYIPGSLTAAAVTAVCLACLPDQSLTIHRLPSGRTNGRTIVIRPSDVGSTAAPVMSDELPFRLVAFVV</sequence>
<reference evidence="2" key="1">
    <citation type="submission" date="2014-08" db="EMBL/GenBank/DDBJ databases">
        <authorList>
            <person name="Sharma Rahul"/>
            <person name="Thines Marco"/>
        </authorList>
    </citation>
    <scope>NUCLEOTIDE SEQUENCE</scope>
</reference>
<organism evidence="2">
    <name type="scientific">Phaffia rhodozyma</name>
    <name type="common">Yeast</name>
    <name type="synonym">Xanthophyllomyces dendrorhous</name>
    <dbReference type="NCBI Taxonomy" id="264483"/>
    <lineage>
        <taxon>Eukaryota</taxon>
        <taxon>Fungi</taxon>
        <taxon>Dikarya</taxon>
        <taxon>Basidiomycota</taxon>
        <taxon>Agaricomycotina</taxon>
        <taxon>Tremellomycetes</taxon>
        <taxon>Cystofilobasidiales</taxon>
        <taxon>Mrakiaceae</taxon>
        <taxon>Phaffia</taxon>
    </lineage>
</organism>
<evidence type="ECO:0000256" key="1">
    <source>
        <dbReference type="SAM" id="MobiDB-lite"/>
    </source>
</evidence>